<gene>
    <name evidence="2" type="ORF">CLV89_101783</name>
</gene>
<accession>A0A2T1APM0</accession>
<evidence type="ECO:0000256" key="1">
    <source>
        <dbReference type="SAM" id="MobiDB-lite"/>
    </source>
</evidence>
<feature type="compositionally biased region" description="Low complexity" evidence="1">
    <location>
        <begin position="881"/>
        <end position="893"/>
    </location>
</feature>
<feature type="compositionally biased region" description="Low complexity" evidence="1">
    <location>
        <begin position="255"/>
        <end position="270"/>
    </location>
</feature>
<dbReference type="EMBL" id="PVUF01000001">
    <property type="protein sequence ID" value="PRZ50556.1"/>
    <property type="molecule type" value="Genomic_DNA"/>
</dbReference>
<evidence type="ECO:0000313" key="2">
    <source>
        <dbReference type="EMBL" id="PRZ50556.1"/>
    </source>
</evidence>
<dbReference type="Proteomes" id="UP000237718">
    <property type="component" value="Unassembled WGS sequence"/>
</dbReference>
<feature type="compositionally biased region" description="Low complexity" evidence="1">
    <location>
        <begin position="382"/>
        <end position="392"/>
    </location>
</feature>
<name>A0A2T1APM0_TRISK</name>
<feature type="region of interest" description="Disordered" evidence="1">
    <location>
        <begin position="859"/>
        <end position="893"/>
    </location>
</feature>
<feature type="compositionally biased region" description="Basic and acidic residues" evidence="1">
    <location>
        <begin position="312"/>
        <end position="328"/>
    </location>
</feature>
<feature type="region of interest" description="Disordered" evidence="1">
    <location>
        <begin position="643"/>
        <end position="672"/>
    </location>
</feature>
<sequence length="1009" mass="104943">MGVADPRAQGELSCFCFPSAGYCSMVCATITAPRHGRPGLVGRLSCRSPFGMQRFPEGRGTQTKDTDDLMKPEFALSLSFDGIALLVRGAGGWQRVGEIPTDTPDMPAALAALRAKATAALPGKSLHCKLILPDAQIRYLTIQTGERSNDARITSARKALEGATPYSVSELAFDISPDGAETHVAAVAIETLEEAESFALAHGFDPVSFVAAPEGHVFLGEPFFGTPRAARGLEIEPDDIAVVEIGPLSLEDSDAASISEAPASELSASSTDVAHSADTQTTDAADTSVEDDQPAAKADESDESETDAQADLFKKPEVDAMGKGEDALAPHSGGPIILPAAPPSAEPTQSSGAEATELDSPPNTPDDLSSPQPDENQDAQDQDAAAALSFSSRRARGETAPLSAQRRAPTEGPTAAVVLRPETAETASADLRSKAPLTTGPQRDASESSPTASVPPAPSLSMPTPVLAHTTSAPPRPAADTAPAAARPVSPPQNDISQMPQARSLRSRSGRIGLVAVTLATVSALGAWALVQELPELWSDLRRADLVQTEDPVATPVLATAEDSERAAGLVAPGLSASDAPFLPSDDASLPADFDTGQVAAPQADPDGLTVTDAAVLEALGTPVVDEVAPIDGQDLVIASLPAPRDISGTGDEGGQAQEASQDDLSNEGADIDPEALADGVVPDDAADAGEGLDGTVADLEAAAQYAATGIWQRVPDIAELPPLIDLDSMYVASIDNTELSQDAIALPARTALNTDTPFGAVSNPTEAGRAFDLDARGLVEATPEGTMNPDGIMVFSGRPEITPPATPDRPSAREQEAADTTARIALLQKLRPRTRPNDLVEQAERAQHGGVVRAELLSKRPPTRPASLKTEEQESQPATALAVARAPQPRARPANFANLVDRAKRRQQQQQTAAVSAPAAVVTPSIPSSASVARQATVQRALNLRRVNLIGVYGKPSARRALVRLPSGRYVKVKVGDRIDGGRIVAIGDSQLQYQKGGRNRTLNLPNS</sequence>
<feature type="compositionally biased region" description="Polar residues" evidence="1">
    <location>
        <begin position="492"/>
        <end position="501"/>
    </location>
</feature>
<feature type="compositionally biased region" description="Low complexity" evidence="1">
    <location>
        <begin position="478"/>
        <end position="488"/>
    </location>
</feature>
<reference evidence="2 3" key="1">
    <citation type="submission" date="2018-03" db="EMBL/GenBank/DDBJ databases">
        <title>Genomic Encyclopedia of Archaeal and Bacterial Type Strains, Phase II (KMG-II): from individual species to whole genera.</title>
        <authorList>
            <person name="Goeker M."/>
        </authorList>
    </citation>
    <scope>NUCLEOTIDE SEQUENCE [LARGE SCALE GENOMIC DNA]</scope>
    <source>
        <strain evidence="2 3">DSM 25328</strain>
    </source>
</reference>
<protein>
    <submittedName>
        <fullName evidence="2">Type IV pilus biogenesis protein PilP</fullName>
    </submittedName>
</protein>
<feature type="region of interest" description="Disordered" evidence="1">
    <location>
        <begin position="254"/>
        <end position="507"/>
    </location>
</feature>
<comment type="caution">
    <text evidence="2">The sequence shown here is derived from an EMBL/GenBank/DDBJ whole genome shotgun (WGS) entry which is preliminary data.</text>
</comment>
<dbReference type="AlphaFoldDB" id="A0A2T1APM0"/>
<evidence type="ECO:0000313" key="3">
    <source>
        <dbReference type="Proteomes" id="UP000237718"/>
    </source>
</evidence>
<proteinExistence type="predicted"/>
<feature type="compositionally biased region" description="Acidic residues" evidence="1">
    <location>
        <begin position="661"/>
        <end position="672"/>
    </location>
</feature>
<organism evidence="2 3">
    <name type="scientific">Tritonibacter scottomollicae</name>
    <name type="common">Epibacterium scottomollicae</name>
    <dbReference type="NCBI Taxonomy" id="483013"/>
    <lineage>
        <taxon>Bacteria</taxon>
        <taxon>Pseudomonadati</taxon>
        <taxon>Pseudomonadota</taxon>
        <taxon>Alphaproteobacteria</taxon>
        <taxon>Rhodobacterales</taxon>
        <taxon>Paracoccaceae</taxon>
        <taxon>Tritonibacter</taxon>
    </lineage>
</organism>
<feature type="compositionally biased region" description="Low complexity" evidence="1">
    <location>
        <begin position="277"/>
        <end position="287"/>
    </location>
</feature>